<evidence type="ECO:0000256" key="1">
    <source>
        <dbReference type="SAM" id="SignalP"/>
    </source>
</evidence>
<reference evidence="2 3" key="1">
    <citation type="submission" date="2019-03" db="EMBL/GenBank/DDBJ databases">
        <title>Genomic Encyclopedia of Type Strains, Phase IV (KMG-IV): sequencing the most valuable type-strain genomes for metagenomic binning, comparative biology and taxonomic classification.</title>
        <authorList>
            <person name="Goeker M."/>
        </authorList>
    </citation>
    <scope>NUCLEOTIDE SEQUENCE [LARGE SCALE GENOMIC DNA]</scope>
    <source>
        <strain evidence="2 3">DSM 28867</strain>
    </source>
</reference>
<proteinExistence type="predicted"/>
<evidence type="ECO:0000313" key="3">
    <source>
        <dbReference type="Proteomes" id="UP000294743"/>
    </source>
</evidence>
<dbReference type="PROSITE" id="PS51257">
    <property type="entry name" value="PROKAR_LIPOPROTEIN"/>
    <property type="match status" value="1"/>
</dbReference>
<dbReference type="PANTHER" id="PTHR33361:SF2">
    <property type="entry name" value="DUF885 DOMAIN-CONTAINING PROTEIN"/>
    <property type="match status" value="1"/>
</dbReference>
<name>A0A4R8A339_9FIRM</name>
<dbReference type="EMBL" id="SODD01000008">
    <property type="protein sequence ID" value="TDW24665.1"/>
    <property type="molecule type" value="Genomic_DNA"/>
</dbReference>
<sequence length="568" mass="65442">MKKLLNVLLVFVMAFTLVACSSDEEVSTTGLSNDNENKEFTKYVDSMIDEVFDETDYSLNYFLADKEKFGYSDDVLYEQSIPTFEDFKVSQEQGDAVYEKIKSFKRDDLSEQQQLTYDVLLDAYEPVKDIPLEDLYYLTTNDLDYNHGAPGNIPFNFYFYTFRNEQDVKSYLNLLETTESYFGELIAFEQVRQDKGFGMQPMHIAKTKEVVETYVSGDHSFLIDSFKTRIDEVDGISKKDKAAYIKKNEELVNGTLQTAYTNLATGLDNLQVKALDQGMAQYANGKELFAKQIKDTTGMDIEEYRTYVNDMATHYLNEAQENYSNISFASSVYTKLKDPNEVLEDLSKKTKDDFPAVRDLEYEMEIVPESMRKILGNTAAAYFVSPIDEVHTKERMILNGDFTGEDFSTIAHEGYPGHMYQKQYYKEQEQPLIRSLLDYSGYTEGWANYVQFFTTKYALKPEAAKANDLAERWQYCLILQADLEINYDGKTKEEMMESLKIFGDIDEIYSTLAVSPGIFAEYYVGGQKFIDLYEKYDDVDPKKFHEAILKVGPAPFSVVEEYVEKALK</sequence>
<dbReference type="OrthoDB" id="9760040at2"/>
<accession>A0A4R8A339</accession>
<gene>
    <name evidence="2" type="ORF">EDD63_10818</name>
</gene>
<protein>
    <submittedName>
        <fullName evidence="2">Uncharacterized protein (DUF885 family)</fullName>
    </submittedName>
</protein>
<dbReference type="Proteomes" id="UP000294743">
    <property type="component" value="Unassembled WGS sequence"/>
</dbReference>
<keyword evidence="1" id="KW-0732">Signal</keyword>
<comment type="caution">
    <text evidence="2">The sequence shown here is derived from an EMBL/GenBank/DDBJ whole genome shotgun (WGS) entry which is preliminary data.</text>
</comment>
<evidence type="ECO:0000313" key="2">
    <source>
        <dbReference type="EMBL" id="TDW24665.1"/>
    </source>
</evidence>
<keyword evidence="3" id="KW-1185">Reference proteome</keyword>
<organism evidence="2 3">
    <name type="scientific">Breznakia blatticola</name>
    <dbReference type="NCBI Taxonomy" id="1754012"/>
    <lineage>
        <taxon>Bacteria</taxon>
        <taxon>Bacillati</taxon>
        <taxon>Bacillota</taxon>
        <taxon>Erysipelotrichia</taxon>
        <taxon>Erysipelotrichales</taxon>
        <taxon>Erysipelotrichaceae</taxon>
        <taxon>Breznakia</taxon>
    </lineage>
</organism>
<dbReference type="InterPro" id="IPR010281">
    <property type="entry name" value="DUF885"/>
</dbReference>
<dbReference type="Pfam" id="PF05960">
    <property type="entry name" value="DUF885"/>
    <property type="match status" value="1"/>
</dbReference>
<feature type="signal peptide" evidence="1">
    <location>
        <begin position="1"/>
        <end position="19"/>
    </location>
</feature>
<dbReference type="RefSeq" id="WP_134168599.1">
    <property type="nucleotide sequence ID" value="NZ_SODD01000008.1"/>
</dbReference>
<dbReference type="AlphaFoldDB" id="A0A4R8A339"/>
<feature type="chain" id="PRO_5038479759" evidence="1">
    <location>
        <begin position="20"/>
        <end position="568"/>
    </location>
</feature>
<dbReference type="PANTHER" id="PTHR33361">
    <property type="entry name" value="GLR0591 PROTEIN"/>
    <property type="match status" value="1"/>
</dbReference>